<feature type="domain" description="FAD-dependent urate hydroxylase HpyO/Asp monooxygenase CreE-like FAD/NAD(P)-binding" evidence="1">
    <location>
        <begin position="31"/>
        <end position="198"/>
    </location>
</feature>
<name>A0ABR1NYI9_DIAER</name>
<gene>
    <name evidence="2" type="ORF">SLS63_009904</name>
</gene>
<reference evidence="2 3" key="1">
    <citation type="submission" date="2024-02" db="EMBL/GenBank/DDBJ databases">
        <title>De novo assembly and annotation of 12 fungi associated with fruit tree decline syndrome in Ontario, Canada.</title>
        <authorList>
            <person name="Sulman M."/>
            <person name="Ellouze W."/>
            <person name="Ilyukhin E."/>
        </authorList>
    </citation>
    <scope>NUCLEOTIDE SEQUENCE [LARGE SCALE GENOMIC DNA]</scope>
    <source>
        <strain evidence="2 3">M169</strain>
    </source>
</reference>
<dbReference type="InterPro" id="IPR036188">
    <property type="entry name" value="FAD/NAD-bd_sf"/>
</dbReference>
<sequence>MNYTTSSTSALTSLAEAISTTSSGATDAQVAIVGAGPRGSSTLERLCASAKDFLAPGSRLTVHVVDPSPPGAGRVWRTDQPQVLLMNTVASQISLYTDASVTIEGPIRPGPSLHEWAVSAGGVPELGPDDYPTRALYGRYLEWVFRETVRNAPEGIEVEVHAARAVRLDDGPGGSQVLSLSNGRALYGLAAVMLAHGHLPLLQSPEELRLATHAAKHNLRYIAPSNPADVELSVIAPGEPVFLRGLGLNFFDYMAQLTMGRGGRFTRTSSGSLQYHPSGTEPRMFAGSRRGIPYQSRGANAKGPYGRHWPLLLTDDVIAAFRKRSESGNPPDFLAEVWPIIAKEVETVYYRCLLKREGKEHAGFQERYLAVPYASPQETEILDEFGVPQEKRWSWDRISKPQGKRTFASADEWRDWLKTYLRQDAEEAALNNVDGPLKAALDVLRDLRNEVRQVVDHAGLGGESRRDHLDGWYTPLNGFLSIGPPQQRIEQMVALMEAGILEVLGPRPEVREVRGADGGWLVRSPAVPGEAVRVTTLIEARLAEPNLARTADDLLSHLLRTSQCRAHTLDGYDTGGLDVTESPYHIIDAWGRPHARRFAVGVPTEGVHWVTAAGVRPGVNSVTLQDNDAMARAALRVATSEADGAGAALELELEVQAQLETRPILEAAGAVLQEAVPRGRPMASLIQPSTNGVKA</sequence>
<dbReference type="SUPFAM" id="SSF51905">
    <property type="entry name" value="FAD/NAD(P)-binding domain"/>
    <property type="match status" value="1"/>
</dbReference>
<dbReference type="InterPro" id="IPR038732">
    <property type="entry name" value="HpyO/CreE_NAD-binding"/>
</dbReference>
<evidence type="ECO:0000313" key="2">
    <source>
        <dbReference type="EMBL" id="KAK7720357.1"/>
    </source>
</evidence>
<evidence type="ECO:0000259" key="1">
    <source>
        <dbReference type="Pfam" id="PF13454"/>
    </source>
</evidence>
<dbReference type="EMBL" id="JAKNSF020000076">
    <property type="protein sequence ID" value="KAK7720357.1"/>
    <property type="molecule type" value="Genomic_DNA"/>
</dbReference>
<evidence type="ECO:0000313" key="3">
    <source>
        <dbReference type="Proteomes" id="UP001430848"/>
    </source>
</evidence>
<dbReference type="PANTHER" id="PTHR40254:SF1">
    <property type="entry name" value="BLR0577 PROTEIN"/>
    <property type="match status" value="1"/>
</dbReference>
<proteinExistence type="predicted"/>
<accession>A0ABR1NYI9</accession>
<dbReference type="Pfam" id="PF13454">
    <property type="entry name" value="NAD_binding_9"/>
    <property type="match status" value="1"/>
</dbReference>
<dbReference type="InterPro" id="IPR052189">
    <property type="entry name" value="L-asp_N-monooxygenase_NS-form"/>
</dbReference>
<dbReference type="Proteomes" id="UP001430848">
    <property type="component" value="Unassembled WGS sequence"/>
</dbReference>
<organism evidence="2 3">
    <name type="scientific">Diaporthe eres</name>
    <name type="common">Phomopsis oblonga</name>
    <dbReference type="NCBI Taxonomy" id="83184"/>
    <lineage>
        <taxon>Eukaryota</taxon>
        <taxon>Fungi</taxon>
        <taxon>Dikarya</taxon>
        <taxon>Ascomycota</taxon>
        <taxon>Pezizomycotina</taxon>
        <taxon>Sordariomycetes</taxon>
        <taxon>Sordariomycetidae</taxon>
        <taxon>Diaporthales</taxon>
        <taxon>Diaporthaceae</taxon>
        <taxon>Diaporthe</taxon>
        <taxon>Diaporthe eres species complex</taxon>
    </lineage>
</organism>
<protein>
    <recommendedName>
        <fullName evidence="1">FAD-dependent urate hydroxylase HpyO/Asp monooxygenase CreE-like FAD/NAD(P)-binding domain-containing protein</fullName>
    </recommendedName>
</protein>
<comment type="caution">
    <text evidence="2">The sequence shown here is derived from an EMBL/GenBank/DDBJ whole genome shotgun (WGS) entry which is preliminary data.</text>
</comment>
<dbReference type="PANTHER" id="PTHR40254">
    <property type="entry name" value="BLR0577 PROTEIN"/>
    <property type="match status" value="1"/>
</dbReference>
<keyword evidence="3" id="KW-1185">Reference proteome</keyword>